<protein>
    <submittedName>
        <fullName evidence="1">Uncharacterized protein</fullName>
    </submittedName>
</protein>
<dbReference type="EMBL" id="JAWCUD010000023">
    <property type="protein sequence ID" value="MDU0206323.1"/>
    <property type="molecule type" value="Genomic_DNA"/>
</dbReference>
<accession>A0ABU3RPW2</accession>
<organism evidence="1 2">
    <name type="scientific">Paenibacillus violae</name>
    <dbReference type="NCBI Taxonomy" id="3077234"/>
    <lineage>
        <taxon>Bacteria</taxon>
        <taxon>Bacillati</taxon>
        <taxon>Bacillota</taxon>
        <taxon>Bacilli</taxon>
        <taxon>Bacillales</taxon>
        <taxon>Paenibacillaceae</taxon>
        <taxon>Paenibacillus</taxon>
    </lineage>
</organism>
<reference evidence="1 2" key="1">
    <citation type="submission" date="2023-10" db="EMBL/GenBank/DDBJ databases">
        <title>Paenibacillus strain PFR10 Genome sequencing and assembly.</title>
        <authorList>
            <person name="Kim I."/>
        </authorList>
    </citation>
    <scope>NUCLEOTIDE SEQUENCE [LARGE SCALE GENOMIC DNA]</scope>
    <source>
        <strain evidence="1 2">PFR10</strain>
    </source>
</reference>
<name>A0ABU3RPW2_9BACL</name>
<evidence type="ECO:0000313" key="1">
    <source>
        <dbReference type="EMBL" id="MDU0206323.1"/>
    </source>
</evidence>
<dbReference type="RefSeq" id="WP_315956122.1">
    <property type="nucleotide sequence ID" value="NZ_JAWCUD010000023.1"/>
</dbReference>
<proteinExistence type="predicted"/>
<dbReference type="Proteomes" id="UP001260980">
    <property type="component" value="Unassembled WGS sequence"/>
</dbReference>
<dbReference type="Gene3D" id="3.40.50.1980">
    <property type="entry name" value="Nitrogenase molybdenum iron protein domain"/>
    <property type="match status" value="1"/>
</dbReference>
<comment type="caution">
    <text evidence="1">The sequence shown here is derived from an EMBL/GenBank/DDBJ whole genome shotgun (WGS) entry which is preliminary data.</text>
</comment>
<evidence type="ECO:0000313" key="2">
    <source>
        <dbReference type="Proteomes" id="UP001260980"/>
    </source>
</evidence>
<dbReference type="SUPFAM" id="SSF53807">
    <property type="entry name" value="Helical backbone' metal receptor"/>
    <property type="match status" value="1"/>
</dbReference>
<keyword evidence="2" id="KW-1185">Reference proteome</keyword>
<gene>
    <name evidence="1" type="ORF">RQP52_35225</name>
</gene>
<sequence length="84" mass="9539">MNVYGRLPGRAQACRCCVRQKEAEQWLAKYEQKAKENREKIKGAVKEGETAVIINVREKKISFLGDNYGRGGEVMRMSITFLSA</sequence>